<evidence type="ECO:0000313" key="7">
    <source>
        <dbReference type="EMBL" id="QDT62567.1"/>
    </source>
</evidence>
<dbReference type="InterPro" id="IPR036909">
    <property type="entry name" value="Cyt_c-like_dom_sf"/>
</dbReference>
<dbReference type="Pfam" id="PF07626">
    <property type="entry name" value="PSD3"/>
    <property type="match status" value="1"/>
</dbReference>
<dbReference type="InterPro" id="IPR013043">
    <property type="entry name" value="DUF1595"/>
</dbReference>
<dbReference type="Pfam" id="PF07637">
    <property type="entry name" value="PSD5"/>
    <property type="match status" value="1"/>
</dbReference>
<feature type="domain" description="Cytochrome c" evidence="6">
    <location>
        <begin position="21"/>
        <end position="110"/>
    </location>
</feature>
<evidence type="ECO:0000256" key="3">
    <source>
        <dbReference type="ARBA" id="ARBA00023004"/>
    </source>
</evidence>
<sequence precursor="true">MNYRILHLLFLLHAVIPASAALADSDSAVFKKDILPILQAKCVQCHGSENQESMVRLDTLSTDLMKNRAAAETWHEVLNALDSAEMPPEDEDQLTDEELASLTGWIRKTLDDYVKATSRRSGRVVHRRLNRVEYQNTLLDLLGLDMDYALDLPPDSPSEDGFQNNGQALQMSAFQLEYALATARRALDRVIVSGPAPQQYDHEFTESNVRNWRGNVERSNRLQRSQVFLGTMVKDYPEAGEFRIRVTFSAELRPNKGYPILELSVGYRPDTQILFRNVDSVEIKSEAQQTLEFRGRLENHPLPVRGQGKYPGLVVRVRNAYDDGSQRPKAQKGKFPDEPNLPVINIHSVQFEAPFFEQWPPQLHRQIIGAPAEQQNDETSWANKSLTQFLPRAFRRPVTEQEIKRFVDFFQTVRPEFPTVEEAMRETLAMALISPDFLYLVEPAGDEKRPVTSSELASRLSYFLWSTMPDDQLAARAADDSLLNQTVLASEVERLLADKRSQRFVDQFTRQWLNLDVVDRVAISKSYYPKFPEGLKQDMIGETQQFFAFLLQENDSALKLLQSDFTMMNEPLAKHYGYPDVWGRDFRPVKLNRDDHRGGLLGHASVLLSNSTGADSHAVRRAVWIRDRLLDDPPAPPPPDAPTLDEADPEFLTLSIREQLEVHRERAACASCHKDIDPWGIALENFDAVGLWRDEVRRQKGKRFDKLPVNAVDTLPDGQELNGVDGLRRYLLNNRKQQFARALVTRLLTYALGRKLELTDESAIDDLTNKFVKNDYRLGDLVTQIVTSESFQTK</sequence>
<dbReference type="InterPro" id="IPR013042">
    <property type="entry name" value="DUF1592"/>
</dbReference>
<evidence type="ECO:0000256" key="1">
    <source>
        <dbReference type="ARBA" id="ARBA00022617"/>
    </source>
</evidence>
<reference evidence="7 8" key="1">
    <citation type="submission" date="2019-02" db="EMBL/GenBank/DDBJ databases">
        <title>Deep-cultivation of Planctomycetes and their phenomic and genomic characterization uncovers novel biology.</title>
        <authorList>
            <person name="Wiegand S."/>
            <person name="Jogler M."/>
            <person name="Boedeker C."/>
            <person name="Pinto D."/>
            <person name="Vollmers J."/>
            <person name="Rivas-Marin E."/>
            <person name="Kohn T."/>
            <person name="Peeters S.H."/>
            <person name="Heuer A."/>
            <person name="Rast P."/>
            <person name="Oberbeckmann S."/>
            <person name="Bunk B."/>
            <person name="Jeske O."/>
            <person name="Meyerdierks A."/>
            <person name="Storesund J.E."/>
            <person name="Kallscheuer N."/>
            <person name="Luecker S."/>
            <person name="Lage O.M."/>
            <person name="Pohl T."/>
            <person name="Merkel B.J."/>
            <person name="Hornburger P."/>
            <person name="Mueller R.-W."/>
            <person name="Bruemmer F."/>
            <person name="Labrenz M."/>
            <person name="Spormann A.M."/>
            <person name="Op den Camp H."/>
            <person name="Overmann J."/>
            <person name="Amann R."/>
            <person name="Jetten M.S.M."/>
            <person name="Mascher T."/>
            <person name="Medema M.H."/>
            <person name="Devos D.P."/>
            <person name="Kaster A.-K."/>
            <person name="Ovreas L."/>
            <person name="Rohde M."/>
            <person name="Galperin M.Y."/>
            <person name="Jogler C."/>
        </authorList>
    </citation>
    <scope>NUCLEOTIDE SEQUENCE [LARGE SCALE GENOMIC DNA]</scope>
    <source>
        <strain evidence="7 8">SV_7m_r</strain>
    </source>
</reference>
<dbReference type="Pfam" id="PF07624">
    <property type="entry name" value="PSD2"/>
    <property type="match status" value="1"/>
</dbReference>
<dbReference type="GO" id="GO:0020037">
    <property type="term" value="F:heme binding"/>
    <property type="evidence" value="ECO:0007669"/>
    <property type="project" value="InterPro"/>
</dbReference>
<evidence type="ECO:0000256" key="2">
    <source>
        <dbReference type="ARBA" id="ARBA00022723"/>
    </source>
</evidence>
<keyword evidence="5" id="KW-0732">Signal</keyword>
<evidence type="ECO:0000313" key="8">
    <source>
        <dbReference type="Proteomes" id="UP000315003"/>
    </source>
</evidence>
<evidence type="ECO:0000259" key="6">
    <source>
        <dbReference type="PROSITE" id="PS51007"/>
    </source>
</evidence>
<dbReference type="InterPro" id="IPR011478">
    <property type="entry name" value="DUF1585"/>
</dbReference>
<dbReference type="InterPro" id="IPR011429">
    <property type="entry name" value="Cyt_c_Planctomycete-type"/>
</dbReference>
<dbReference type="GO" id="GO:0009055">
    <property type="term" value="F:electron transfer activity"/>
    <property type="evidence" value="ECO:0007669"/>
    <property type="project" value="InterPro"/>
</dbReference>
<evidence type="ECO:0000256" key="4">
    <source>
        <dbReference type="PROSITE-ProRule" id="PRU00433"/>
    </source>
</evidence>
<keyword evidence="3 4" id="KW-0408">Iron</keyword>
<dbReference type="OrthoDB" id="175242at2"/>
<accession>A0A517T2F8</accession>
<dbReference type="Pfam" id="PF07635">
    <property type="entry name" value="PSCyt1"/>
    <property type="match status" value="1"/>
</dbReference>
<dbReference type="InterPro" id="IPR013039">
    <property type="entry name" value="DUF1588"/>
</dbReference>
<name>A0A517T2F8_9BACT</name>
<dbReference type="InterPro" id="IPR013036">
    <property type="entry name" value="DUF1587"/>
</dbReference>
<gene>
    <name evidence="7" type="ORF">SV7mr_51170</name>
</gene>
<dbReference type="Proteomes" id="UP000315003">
    <property type="component" value="Chromosome"/>
</dbReference>
<feature type="chain" id="PRO_5021823937" evidence="5">
    <location>
        <begin position="21"/>
        <end position="794"/>
    </location>
</feature>
<dbReference type="PANTHER" id="PTHR35889">
    <property type="entry name" value="CYCLOINULO-OLIGOSACCHARIDE FRUCTANOTRANSFERASE-RELATED"/>
    <property type="match status" value="1"/>
</dbReference>
<dbReference type="PROSITE" id="PS51007">
    <property type="entry name" value="CYTC"/>
    <property type="match status" value="1"/>
</dbReference>
<dbReference type="RefSeq" id="WP_145277408.1">
    <property type="nucleotide sequence ID" value="NZ_CP036272.1"/>
</dbReference>
<proteinExistence type="predicted"/>
<dbReference type="SUPFAM" id="SSF46626">
    <property type="entry name" value="Cytochrome c"/>
    <property type="match status" value="1"/>
</dbReference>
<organism evidence="7 8">
    <name type="scientific">Stieleria bergensis</name>
    <dbReference type="NCBI Taxonomy" id="2528025"/>
    <lineage>
        <taxon>Bacteria</taxon>
        <taxon>Pseudomonadati</taxon>
        <taxon>Planctomycetota</taxon>
        <taxon>Planctomycetia</taxon>
        <taxon>Pirellulales</taxon>
        <taxon>Pirellulaceae</taxon>
        <taxon>Stieleria</taxon>
    </lineage>
</organism>
<keyword evidence="8" id="KW-1185">Reference proteome</keyword>
<dbReference type="EMBL" id="CP036272">
    <property type="protein sequence ID" value="QDT62567.1"/>
    <property type="molecule type" value="Genomic_DNA"/>
</dbReference>
<dbReference type="Gene3D" id="1.10.760.10">
    <property type="entry name" value="Cytochrome c-like domain"/>
    <property type="match status" value="1"/>
</dbReference>
<evidence type="ECO:0000256" key="5">
    <source>
        <dbReference type="SAM" id="SignalP"/>
    </source>
</evidence>
<dbReference type="PANTHER" id="PTHR35889:SF3">
    <property type="entry name" value="F-BOX DOMAIN-CONTAINING PROTEIN"/>
    <property type="match status" value="1"/>
</dbReference>
<dbReference type="AlphaFoldDB" id="A0A517T2F8"/>
<dbReference type="Pfam" id="PF07627">
    <property type="entry name" value="PSCyt3"/>
    <property type="match status" value="1"/>
</dbReference>
<feature type="signal peptide" evidence="5">
    <location>
        <begin position="1"/>
        <end position="20"/>
    </location>
</feature>
<dbReference type="GO" id="GO:0046872">
    <property type="term" value="F:metal ion binding"/>
    <property type="evidence" value="ECO:0007669"/>
    <property type="project" value="UniProtKB-KW"/>
</dbReference>
<keyword evidence="2 4" id="KW-0479">Metal-binding</keyword>
<dbReference type="InterPro" id="IPR009056">
    <property type="entry name" value="Cyt_c-like_dom"/>
</dbReference>
<protein>
    <submittedName>
        <fullName evidence="7">Planctomycete cytochrome C</fullName>
    </submittedName>
</protein>
<keyword evidence="1 4" id="KW-0349">Heme</keyword>
<dbReference type="Pfam" id="PF07631">
    <property type="entry name" value="PSD4"/>
    <property type="match status" value="1"/>
</dbReference>